<keyword evidence="1" id="KW-0472">Membrane</keyword>
<keyword evidence="1" id="KW-1133">Transmembrane helix</keyword>
<dbReference type="Proteomes" id="UP000294028">
    <property type="component" value="Unassembled WGS sequence"/>
</dbReference>
<dbReference type="EMBL" id="RZHH01000003">
    <property type="protein sequence ID" value="RYJ08659.1"/>
    <property type="molecule type" value="Genomic_DNA"/>
</dbReference>
<protein>
    <recommendedName>
        <fullName evidence="4">DUF5305 domain-containing protein</fullName>
    </recommendedName>
</protein>
<dbReference type="InterPro" id="IPR035185">
    <property type="entry name" value="DUF5305"/>
</dbReference>
<reference evidence="2 3" key="1">
    <citation type="submission" date="2018-12" db="EMBL/GenBank/DDBJ databases">
        <title>Genome analysis provides insights into bioremediation potentialities of Halogeometricum borinquense strain N11.</title>
        <authorList>
            <person name="Najjari A."/>
            <person name="Youssef N."/>
            <person name="Fhoula I."/>
            <person name="Ben Dhia O."/>
            <person name="Mahjoubi M."/>
            <person name="Ouzari H.I."/>
            <person name="Cherif A."/>
        </authorList>
    </citation>
    <scope>NUCLEOTIDE SEQUENCE [LARGE SCALE GENOMIC DNA]</scope>
    <source>
        <strain evidence="2 3">N11</strain>
    </source>
</reference>
<evidence type="ECO:0008006" key="4">
    <source>
        <dbReference type="Google" id="ProtNLM"/>
    </source>
</evidence>
<organism evidence="2 3">
    <name type="scientific">Halogeometricum borinquense</name>
    <dbReference type="NCBI Taxonomy" id="60847"/>
    <lineage>
        <taxon>Archaea</taxon>
        <taxon>Methanobacteriati</taxon>
        <taxon>Methanobacteriota</taxon>
        <taxon>Stenosarchaea group</taxon>
        <taxon>Halobacteria</taxon>
        <taxon>Halobacteriales</taxon>
        <taxon>Haloferacaceae</taxon>
        <taxon>Halogeometricum</taxon>
    </lineage>
</organism>
<evidence type="ECO:0000256" key="1">
    <source>
        <dbReference type="SAM" id="Phobius"/>
    </source>
</evidence>
<accession>A0A482T9M3</accession>
<proteinExistence type="predicted"/>
<name>A0A482T9M3_9EURY</name>
<dbReference type="AlphaFoldDB" id="A0A482T9M3"/>
<evidence type="ECO:0000313" key="3">
    <source>
        <dbReference type="Proteomes" id="UP000294028"/>
    </source>
</evidence>
<dbReference type="Pfam" id="PF17231">
    <property type="entry name" value="DUF5305"/>
    <property type="match status" value="1"/>
</dbReference>
<feature type="transmembrane region" description="Helical" evidence="1">
    <location>
        <begin position="18"/>
        <end position="38"/>
    </location>
</feature>
<comment type="caution">
    <text evidence="2">The sequence shown here is derived from an EMBL/GenBank/DDBJ whole genome shotgun (WGS) entry which is preliminary data.</text>
</comment>
<evidence type="ECO:0000313" key="2">
    <source>
        <dbReference type="EMBL" id="RYJ08659.1"/>
    </source>
</evidence>
<sequence>MAFEDRVKLFVARQTRELVAVLVLAGIICLIAAGYIFLTPTTTVVSEDTNLQTFETDVKTSAVVTGNTTLYERGETLQNRSVYFISATPNVTFQVRTSVPPDQRVNLTQQLTMEIVGNREDQPFYRTNRTLIDRRTTVTDGNATAEATINASALRQRLQEMRTEVGGVGQFQVELDLNVSYESDRYEGTLKDGSPLALSGQAYYLEDGLQADTTRRTPVTKEIQQPPTMLEYGGIGVLGLVLFGLAAVARNIGRDADTERLRTNIIHDRHDEWISRGEFPTESEKQYISILTLEDLVDVAIDSGRRVIFDPDLDAYAVIDGDEIYHYAPDEDDTNVWLDL</sequence>
<gene>
    <name evidence="2" type="ORF">ELS19_19455</name>
</gene>
<keyword evidence="1" id="KW-0812">Transmembrane</keyword>
<dbReference type="RefSeq" id="WP_129786611.1">
    <property type="nucleotide sequence ID" value="NZ_RZHH01000003.1"/>
</dbReference>